<protein>
    <recommendedName>
        <fullName evidence="2">DUF5610 domain-containing protein</fullName>
    </recommendedName>
</protein>
<evidence type="ECO:0000313" key="4">
    <source>
        <dbReference type="Proteomes" id="UP001501627"/>
    </source>
</evidence>
<gene>
    <name evidence="3" type="ORF">GCM10022279_25920</name>
</gene>
<reference evidence="4" key="1">
    <citation type="journal article" date="2019" name="Int. J. Syst. Evol. Microbiol.">
        <title>The Global Catalogue of Microorganisms (GCM) 10K type strain sequencing project: providing services to taxonomists for standard genome sequencing and annotation.</title>
        <authorList>
            <consortium name="The Broad Institute Genomics Platform"/>
            <consortium name="The Broad Institute Genome Sequencing Center for Infectious Disease"/>
            <person name="Wu L."/>
            <person name="Ma J."/>
        </authorList>
    </citation>
    <scope>NUCLEOTIDE SEQUENCE [LARGE SCALE GENOMIC DNA]</scope>
    <source>
        <strain evidence="4">JCM 17561</strain>
    </source>
</reference>
<organism evidence="3 4">
    <name type="scientific">Comamonas faecalis</name>
    <dbReference type="NCBI Taxonomy" id="1387849"/>
    <lineage>
        <taxon>Bacteria</taxon>
        <taxon>Pseudomonadati</taxon>
        <taxon>Pseudomonadota</taxon>
        <taxon>Betaproteobacteria</taxon>
        <taxon>Burkholderiales</taxon>
        <taxon>Comamonadaceae</taxon>
        <taxon>Comamonas</taxon>
    </lineage>
</organism>
<dbReference type="Gene3D" id="1.10.132.90">
    <property type="match status" value="1"/>
</dbReference>
<feature type="region of interest" description="Disordered" evidence="1">
    <location>
        <begin position="1"/>
        <end position="21"/>
    </location>
</feature>
<sequence>MVAPLASTAPSSTPTSGPAGAAALDEARKTAAASAQGQRAELNGQILQASLQVSIGAGNDSLALLYKSAIEQINERLAPELGANALQAAMGQDNSAEGTAGRILAQSTAFFDAYARQHQGEDPEAVLRNFVDLIRGGFEKGFAEAADILAGLGVTGEGSAISADIQKTFELVQKGYDDFLNSRLAALQPQSQDSAGAASGA</sequence>
<evidence type="ECO:0000256" key="1">
    <source>
        <dbReference type="SAM" id="MobiDB-lite"/>
    </source>
</evidence>
<proteinExistence type="predicted"/>
<dbReference type="InterPro" id="IPR041651">
    <property type="entry name" value="DUF5610"/>
</dbReference>
<dbReference type="RefSeq" id="WP_103046351.1">
    <property type="nucleotide sequence ID" value="NZ_BAABBP010000026.1"/>
</dbReference>
<dbReference type="Proteomes" id="UP001501627">
    <property type="component" value="Unassembled WGS sequence"/>
</dbReference>
<name>A0ABP7RQG6_9BURK</name>
<comment type="caution">
    <text evidence="3">The sequence shown here is derived from an EMBL/GenBank/DDBJ whole genome shotgun (WGS) entry which is preliminary data.</text>
</comment>
<dbReference type="EMBL" id="BAABBP010000026">
    <property type="protein sequence ID" value="GAA4000848.1"/>
    <property type="molecule type" value="Genomic_DNA"/>
</dbReference>
<dbReference type="Pfam" id="PF18433">
    <property type="entry name" value="DUF5610"/>
    <property type="match status" value="1"/>
</dbReference>
<evidence type="ECO:0000259" key="2">
    <source>
        <dbReference type="Pfam" id="PF18433"/>
    </source>
</evidence>
<accession>A0ABP7RQG6</accession>
<keyword evidence="4" id="KW-1185">Reference proteome</keyword>
<evidence type="ECO:0000313" key="3">
    <source>
        <dbReference type="EMBL" id="GAA4000848.1"/>
    </source>
</evidence>
<feature type="domain" description="DUF5610" evidence="2">
    <location>
        <begin position="59"/>
        <end position="179"/>
    </location>
</feature>